<dbReference type="Pfam" id="PF10282">
    <property type="entry name" value="Lactonase"/>
    <property type="match status" value="1"/>
</dbReference>
<dbReference type="PANTHER" id="PTHR30344:SF1">
    <property type="entry name" value="6-PHOSPHOGLUCONOLACTONASE"/>
    <property type="match status" value="1"/>
</dbReference>
<dbReference type="InterPro" id="IPR011048">
    <property type="entry name" value="Haem_d1_sf"/>
</dbReference>
<gene>
    <name evidence="4" type="ORF">DI632_04820</name>
</gene>
<dbReference type="InterPro" id="IPR050282">
    <property type="entry name" value="Cycloisomerase_2"/>
</dbReference>
<keyword evidence="2" id="KW-0313">Glucose metabolism</keyword>
<evidence type="ECO:0000256" key="3">
    <source>
        <dbReference type="SAM" id="SignalP"/>
    </source>
</evidence>
<dbReference type="PROSITE" id="PS51318">
    <property type="entry name" value="TAT"/>
    <property type="match status" value="1"/>
</dbReference>
<protein>
    <submittedName>
        <fullName evidence="4">6-phosphogluconolactonase</fullName>
    </submittedName>
</protein>
<comment type="caution">
    <text evidence="4">The sequence shown here is derived from an EMBL/GenBank/DDBJ whole genome shotgun (WGS) entry which is preliminary data.</text>
</comment>
<dbReference type="PANTHER" id="PTHR30344">
    <property type="entry name" value="6-PHOSPHOGLUCONOLACTONASE-RELATED"/>
    <property type="match status" value="1"/>
</dbReference>
<evidence type="ECO:0000256" key="1">
    <source>
        <dbReference type="ARBA" id="ARBA00005564"/>
    </source>
</evidence>
<reference evidence="4 5" key="1">
    <citation type="submission" date="2017-08" db="EMBL/GenBank/DDBJ databases">
        <title>Infants hospitalized years apart are colonized by the same room-sourced microbial strains.</title>
        <authorList>
            <person name="Brooks B."/>
            <person name="Olm M.R."/>
            <person name="Firek B.A."/>
            <person name="Baker R."/>
            <person name="Thomas B.C."/>
            <person name="Morowitz M.J."/>
            <person name="Banfield J.F."/>
        </authorList>
    </citation>
    <scope>NUCLEOTIDE SEQUENCE [LARGE SCALE GENOMIC DNA]</scope>
    <source>
        <strain evidence="4">S2_018_000_R3_110</strain>
    </source>
</reference>
<feature type="chain" id="PRO_5015884094" evidence="3">
    <location>
        <begin position="25"/>
        <end position="358"/>
    </location>
</feature>
<dbReference type="Gene3D" id="2.130.10.10">
    <property type="entry name" value="YVTN repeat-like/Quinoprotein amine dehydrogenase"/>
    <property type="match status" value="1"/>
</dbReference>
<organism evidence="4 5">
    <name type="scientific">Sphingomonas hengshuiensis</name>
    <dbReference type="NCBI Taxonomy" id="1609977"/>
    <lineage>
        <taxon>Bacteria</taxon>
        <taxon>Pseudomonadati</taxon>
        <taxon>Pseudomonadota</taxon>
        <taxon>Alphaproteobacteria</taxon>
        <taxon>Sphingomonadales</taxon>
        <taxon>Sphingomonadaceae</taxon>
        <taxon>Sphingomonas</taxon>
    </lineage>
</organism>
<name>A0A2W4ZGP8_9SPHN</name>
<dbReference type="GO" id="GO:0005829">
    <property type="term" value="C:cytosol"/>
    <property type="evidence" value="ECO:0007669"/>
    <property type="project" value="TreeGrafter"/>
</dbReference>
<keyword evidence="2" id="KW-0119">Carbohydrate metabolism</keyword>
<dbReference type="GO" id="GO:0017057">
    <property type="term" value="F:6-phosphogluconolactonase activity"/>
    <property type="evidence" value="ECO:0007669"/>
    <property type="project" value="TreeGrafter"/>
</dbReference>
<comment type="similarity">
    <text evidence="1">Belongs to the cycloisomerase 2 family.</text>
</comment>
<dbReference type="InterPro" id="IPR019405">
    <property type="entry name" value="Lactonase_7-beta_prop"/>
</dbReference>
<dbReference type="SUPFAM" id="SSF51004">
    <property type="entry name" value="C-terminal (heme d1) domain of cytochrome cd1-nitrite reductase"/>
    <property type="match status" value="1"/>
</dbReference>
<dbReference type="InterPro" id="IPR015943">
    <property type="entry name" value="WD40/YVTN_repeat-like_dom_sf"/>
</dbReference>
<evidence type="ECO:0000256" key="2">
    <source>
        <dbReference type="ARBA" id="ARBA00022526"/>
    </source>
</evidence>
<proteinExistence type="inferred from homology"/>
<dbReference type="AlphaFoldDB" id="A0A2W4ZGP8"/>
<dbReference type="InterPro" id="IPR006311">
    <property type="entry name" value="TAT_signal"/>
</dbReference>
<dbReference type="Proteomes" id="UP000248614">
    <property type="component" value="Unassembled WGS sequence"/>
</dbReference>
<sequence>MTTRRTVLAGLAATATLSSAPARARGWRPALIAGTYAAKGGAGLYRLPAAGRGWRVGAADPALRDASFGVSRGSMRYLVRESAGGRMIATDRDGKILVDLPSGGDDPCHVAIDPAGRLLAVANYSSGTVAIYPLAAGIPQPPVVRQHRGTGPRADRQGGPHAHWVGFTPDNRFLHSVDLGADAIFAYPLASGEIGEPMVAWRAPAGAGPRHLAYHPALPVAYCVTELANTLVTLDAQFDGTLTSRATTSLLPAGWQGRSQAAHIAIDRAGRRLYASNRGHDSIAMFDLAEDGSATLAGHVPCGGDWPRFFLLLEDTGQLLVANERSGEVAVFALTRDGALRPTPVRLAVPGVVFLDRA</sequence>
<dbReference type="EMBL" id="QFNF01000008">
    <property type="protein sequence ID" value="PZO79149.1"/>
    <property type="molecule type" value="Genomic_DNA"/>
</dbReference>
<dbReference type="GO" id="GO:0006006">
    <property type="term" value="P:glucose metabolic process"/>
    <property type="evidence" value="ECO:0007669"/>
    <property type="project" value="UniProtKB-KW"/>
</dbReference>
<keyword evidence="3" id="KW-0732">Signal</keyword>
<evidence type="ECO:0000313" key="5">
    <source>
        <dbReference type="Proteomes" id="UP000248614"/>
    </source>
</evidence>
<evidence type="ECO:0000313" key="4">
    <source>
        <dbReference type="EMBL" id="PZO79149.1"/>
    </source>
</evidence>
<accession>A0A2W4ZGP8</accession>
<feature type="signal peptide" evidence="3">
    <location>
        <begin position="1"/>
        <end position="24"/>
    </location>
</feature>